<reference evidence="1" key="3">
    <citation type="submission" date="2022-06" db="UniProtKB">
        <authorList>
            <consortium name="EnsemblPlants"/>
        </authorList>
    </citation>
    <scope>IDENTIFICATION</scope>
</reference>
<dbReference type="Gramene" id="TuG1812G0400001025.01.T03">
    <property type="protein sequence ID" value="TuG1812G0400001025.01.T03"/>
    <property type="gene ID" value="TuG1812G0400001025.01"/>
</dbReference>
<name>A0A8R7Q2S8_TRIUA</name>
<dbReference type="EnsemblPlants" id="TuG1812G0400001025.01.T02">
    <property type="protein sequence ID" value="TuG1812G0400001025.01.T02"/>
    <property type="gene ID" value="TuG1812G0400001025.01"/>
</dbReference>
<reference evidence="2" key="1">
    <citation type="journal article" date="2013" name="Nature">
        <title>Draft genome of the wheat A-genome progenitor Triticum urartu.</title>
        <authorList>
            <person name="Ling H.Q."/>
            <person name="Zhao S."/>
            <person name="Liu D."/>
            <person name="Wang J."/>
            <person name="Sun H."/>
            <person name="Zhang C."/>
            <person name="Fan H."/>
            <person name="Li D."/>
            <person name="Dong L."/>
            <person name="Tao Y."/>
            <person name="Gao C."/>
            <person name="Wu H."/>
            <person name="Li Y."/>
            <person name="Cui Y."/>
            <person name="Guo X."/>
            <person name="Zheng S."/>
            <person name="Wang B."/>
            <person name="Yu K."/>
            <person name="Liang Q."/>
            <person name="Yang W."/>
            <person name="Lou X."/>
            <person name="Chen J."/>
            <person name="Feng M."/>
            <person name="Jian J."/>
            <person name="Zhang X."/>
            <person name="Luo G."/>
            <person name="Jiang Y."/>
            <person name="Liu J."/>
            <person name="Wang Z."/>
            <person name="Sha Y."/>
            <person name="Zhang B."/>
            <person name="Wu H."/>
            <person name="Tang D."/>
            <person name="Shen Q."/>
            <person name="Xue P."/>
            <person name="Zou S."/>
            <person name="Wang X."/>
            <person name="Liu X."/>
            <person name="Wang F."/>
            <person name="Yang Y."/>
            <person name="An X."/>
            <person name="Dong Z."/>
            <person name="Zhang K."/>
            <person name="Zhang X."/>
            <person name="Luo M.C."/>
            <person name="Dvorak J."/>
            <person name="Tong Y."/>
            <person name="Wang J."/>
            <person name="Yang H."/>
            <person name="Li Z."/>
            <person name="Wang D."/>
            <person name="Zhang A."/>
            <person name="Wang J."/>
        </authorList>
    </citation>
    <scope>NUCLEOTIDE SEQUENCE</scope>
    <source>
        <strain evidence="2">cv. G1812</strain>
    </source>
</reference>
<proteinExistence type="predicted"/>
<reference evidence="1" key="2">
    <citation type="submission" date="2018-03" db="EMBL/GenBank/DDBJ databases">
        <title>The Triticum urartu genome reveals the dynamic nature of wheat genome evolution.</title>
        <authorList>
            <person name="Ling H."/>
            <person name="Ma B."/>
            <person name="Shi X."/>
            <person name="Liu H."/>
            <person name="Dong L."/>
            <person name="Sun H."/>
            <person name="Cao Y."/>
            <person name="Gao Q."/>
            <person name="Zheng S."/>
            <person name="Li Y."/>
            <person name="Yu Y."/>
            <person name="Du H."/>
            <person name="Qi M."/>
            <person name="Li Y."/>
            <person name="Yu H."/>
            <person name="Cui Y."/>
            <person name="Wang N."/>
            <person name="Chen C."/>
            <person name="Wu H."/>
            <person name="Zhao Y."/>
            <person name="Zhang J."/>
            <person name="Li Y."/>
            <person name="Zhou W."/>
            <person name="Zhang B."/>
            <person name="Hu W."/>
            <person name="Eijk M."/>
            <person name="Tang J."/>
            <person name="Witsenboer H."/>
            <person name="Zhao S."/>
            <person name="Li Z."/>
            <person name="Zhang A."/>
            <person name="Wang D."/>
            <person name="Liang C."/>
        </authorList>
    </citation>
    <scope>NUCLEOTIDE SEQUENCE [LARGE SCALE GENOMIC DNA]</scope>
    <source>
        <strain evidence="1">cv. G1812</strain>
    </source>
</reference>
<dbReference type="Proteomes" id="UP000015106">
    <property type="component" value="Chromosome 4"/>
</dbReference>
<evidence type="ECO:0000313" key="1">
    <source>
        <dbReference type="EnsemblPlants" id="TuG1812G0400001025.01.T02"/>
    </source>
</evidence>
<dbReference type="Gramene" id="TuG1812G0400001025.01.T02">
    <property type="protein sequence ID" value="TuG1812G0400001025.01.T02"/>
    <property type="gene ID" value="TuG1812G0400001025.01"/>
</dbReference>
<sequence>MLSHVDCFSFGPLSFDCSTIRCCKRIAFFFCRLGSPVLFCWLDVRTGNLLREGFSMPLFERKDMKKRIFRERKVSLDTWRRRSRQERRCERRPSIVFLVESGTHRPSWPIVGVARRPEAATAGQCP</sequence>
<accession>A0A8R7Q2S8</accession>
<dbReference type="AlphaFoldDB" id="A0A8R7Q2S8"/>
<protein>
    <submittedName>
        <fullName evidence="1">Uncharacterized protein</fullName>
    </submittedName>
</protein>
<organism evidence="1 2">
    <name type="scientific">Triticum urartu</name>
    <name type="common">Red wild einkorn</name>
    <name type="synonym">Crithodium urartu</name>
    <dbReference type="NCBI Taxonomy" id="4572"/>
    <lineage>
        <taxon>Eukaryota</taxon>
        <taxon>Viridiplantae</taxon>
        <taxon>Streptophyta</taxon>
        <taxon>Embryophyta</taxon>
        <taxon>Tracheophyta</taxon>
        <taxon>Spermatophyta</taxon>
        <taxon>Magnoliopsida</taxon>
        <taxon>Liliopsida</taxon>
        <taxon>Poales</taxon>
        <taxon>Poaceae</taxon>
        <taxon>BOP clade</taxon>
        <taxon>Pooideae</taxon>
        <taxon>Triticodae</taxon>
        <taxon>Triticeae</taxon>
        <taxon>Triticinae</taxon>
        <taxon>Triticum</taxon>
    </lineage>
</organism>
<keyword evidence="2" id="KW-1185">Reference proteome</keyword>
<evidence type="ECO:0000313" key="2">
    <source>
        <dbReference type="Proteomes" id="UP000015106"/>
    </source>
</evidence>
<dbReference type="EnsemblPlants" id="TuG1812G0400001025.01.T03">
    <property type="protein sequence ID" value="TuG1812G0400001025.01.T03"/>
    <property type="gene ID" value="TuG1812G0400001025.01"/>
</dbReference>